<evidence type="ECO:0000313" key="4">
    <source>
        <dbReference type="Proteomes" id="UP000501690"/>
    </source>
</evidence>
<dbReference type="Proteomes" id="UP000501690">
    <property type="component" value="Linkage Group LG2"/>
</dbReference>
<dbReference type="EMBL" id="CP039346">
    <property type="protein sequence ID" value="QCD80740.1"/>
    <property type="molecule type" value="Genomic_DNA"/>
</dbReference>
<feature type="signal peptide" evidence="2">
    <location>
        <begin position="1"/>
        <end position="23"/>
    </location>
</feature>
<keyword evidence="4" id="KW-1185">Reference proteome</keyword>
<name>A0A4D6KVG3_VIGUN</name>
<evidence type="ECO:0000313" key="3">
    <source>
        <dbReference type="EMBL" id="QCD80740.1"/>
    </source>
</evidence>
<keyword evidence="2" id="KW-0732">Signal</keyword>
<feature type="chain" id="PRO_5020034784" description="Secreted protein" evidence="2">
    <location>
        <begin position="24"/>
        <end position="77"/>
    </location>
</feature>
<feature type="region of interest" description="Disordered" evidence="1">
    <location>
        <begin position="35"/>
        <end position="56"/>
    </location>
</feature>
<gene>
    <name evidence="3" type="ORF">DEO72_LG2g1062</name>
</gene>
<proteinExistence type="predicted"/>
<organism evidence="3 4">
    <name type="scientific">Vigna unguiculata</name>
    <name type="common">Cowpea</name>
    <dbReference type="NCBI Taxonomy" id="3917"/>
    <lineage>
        <taxon>Eukaryota</taxon>
        <taxon>Viridiplantae</taxon>
        <taxon>Streptophyta</taxon>
        <taxon>Embryophyta</taxon>
        <taxon>Tracheophyta</taxon>
        <taxon>Spermatophyta</taxon>
        <taxon>Magnoliopsida</taxon>
        <taxon>eudicotyledons</taxon>
        <taxon>Gunneridae</taxon>
        <taxon>Pentapetalae</taxon>
        <taxon>rosids</taxon>
        <taxon>fabids</taxon>
        <taxon>Fabales</taxon>
        <taxon>Fabaceae</taxon>
        <taxon>Papilionoideae</taxon>
        <taxon>50 kb inversion clade</taxon>
        <taxon>NPAAA clade</taxon>
        <taxon>indigoferoid/millettioid clade</taxon>
        <taxon>Phaseoleae</taxon>
        <taxon>Vigna</taxon>
    </lineage>
</organism>
<protein>
    <recommendedName>
        <fullName evidence="5">Secreted protein</fullName>
    </recommendedName>
</protein>
<sequence>MVREVRVPVFGVVLAVLELVTDCETVARPVNLAQASQSGLGETNRDPPKTVCTRGRLGDPLKFLSKRASRTGERGLA</sequence>
<evidence type="ECO:0000256" key="2">
    <source>
        <dbReference type="SAM" id="SignalP"/>
    </source>
</evidence>
<evidence type="ECO:0000256" key="1">
    <source>
        <dbReference type="SAM" id="MobiDB-lite"/>
    </source>
</evidence>
<reference evidence="3 4" key="1">
    <citation type="submission" date="2019-04" db="EMBL/GenBank/DDBJ databases">
        <title>An improved genome assembly and genetic linkage map for asparagus bean, Vigna unguiculata ssp. sesquipedialis.</title>
        <authorList>
            <person name="Xia Q."/>
            <person name="Zhang R."/>
            <person name="Dong Y."/>
        </authorList>
    </citation>
    <scope>NUCLEOTIDE SEQUENCE [LARGE SCALE GENOMIC DNA]</scope>
    <source>
        <tissue evidence="3">Leaf</tissue>
    </source>
</reference>
<evidence type="ECO:0008006" key="5">
    <source>
        <dbReference type="Google" id="ProtNLM"/>
    </source>
</evidence>
<dbReference type="AlphaFoldDB" id="A0A4D6KVG3"/>
<accession>A0A4D6KVG3</accession>